<dbReference type="GeneID" id="66076615"/>
<keyword evidence="1" id="KW-1133">Transmembrane helix</keyword>
<keyword evidence="1" id="KW-0472">Membrane</keyword>
<dbReference type="EMBL" id="CM032184">
    <property type="protein sequence ID" value="KAG7093901.1"/>
    <property type="molecule type" value="Genomic_DNA"/>
</dbReference>
<dbReference type="KEGG" id="more:E1B28_007539"/>
<accession>A0A9P7UV11</accession>
<name>A0A9P7UV11_9AGAR</name>
<reference evidence="2" key="1">
    <citation type="journal article" date="2021" name="Genome Biol. Evol.">
        <title>The assembled and annotated genome of the fairy-ring fungus Marasmius oreades.</title>
        <authorList>
            <person name="Hiltunen M."/>
            <person name="Ament-Velasquez S.L."/>
            <person name="Johannesson H."/>
        </authorList>
    </citation>
    <scope>NUCLEOTIDE SEQUENCE</scope>
    <source>
        <strain evidence="2">03SP1</strain>
    </source>
</reference>
<keyword evidence="3" id="KW-1185">Reference proteome</keyword>
<comment type="caution">
    <text evidence="2">The sequence shown here is derived from an EMBL/GenBank/DDBJ whole genome shotgun (WGS) entry which is preliminary data.</text>
</comment>
<dbReference type="OrthoDB" id="3068460at2759"/>
<gene>
    <name evidence="2" type="ORF">E1B28_007539</name>
</gene>
<dbReference type="RefSeq" id="XP_043010371.1">
    <property type="nucleotide sequence ID" value="XM_043152285.1"/>
</dbReference>
<evidence type="ECO:0000256" key="1">
    <source>
        <dbReference type="SAM" id="Phobius"/>
    </source>
</evidence>
<organism evidence="2 3">
    <name type="scientific">Marasmius oreades</name>
    <name type="common">fairy-ring Marasmius</name>
    <dbReference type="NCBI Taxonomy" id="181124"/>
    <lineage>
        <taxon>Eukaryota</taxon>
        <taxon>Fungi</taxon>
        <taxon>Dikarya</taxon>
        <taxon>Basidiomycota</taxon>
        <taxon>Agaricomycotina</taxon>
        <taxon>Agaricomycetes</taxon>
        <taxon>Agaricomycetidae</taxon>
        <taxon>Agaricales</taxon>
        <taxon>Marasmiineae</taxon>
        <taxon>Marasmiaceae</taxon>
        <taxon>Marasmius</taxon>
    </lineage>
</organism>
<sequence length="79" mass="9020">MHTERGQLRDSKQCLQQRSDLRKKIFRGFTGALVLAGVSLYVTKKFIEKRRKADLEIYRSLQRPDAKKDVVTPAGPSST</sequence>
<evidence type="ECO:0000313" key="3">
    <source>
        <dbReference type="Proteomes" id="UP001049176"/>
    </source>
</evidence>
<evidence type="ECO:0000313" key="2">
    <source>
        <dbReference type="EMBL" id="KAG7093901.1"/>
    </source>
</evidence>
<proteinExistence type="predicted"/>
<feature type="transmembrane region" description="Helical" evidence="1">
    <location>
        <begin position="25"/>
        <end position="42"/>
    </location>
</feature>
<dbReference type="AlphaFoldDB" id="A0A9P7UV11"/>
<keyword evidence="1" id="KW-0812">Transmembrane</keyword>
<protein>
    <submittedName>
        <fullName evidence="2">Uncharacterized protein</fullName>
    </submittedName>
</protein>
<dbReference type="Proteomes" id="UP001049176">
    <property type="component" value="Chromosome 4"/>
</dbReference>